<sequence>MPEPILHEIHSVKATEFPDVFILRIDRTDAFGERAASDYVSVPNDTVGLGPIVRVHCEQWLADGKPIVPYAPPTLEQVREAMPALTPRQLRLGLINGGHSVVAVQAAIDGIVDPVTRERAQVEWGFASNHARLHPLIGQIAAALSITETQIDDMWTAAVAL</sequence>
<protein>
    <submittedName>
        <fullName evidence="1">Uncharacterized protein</fullName>
    </submittedName>
</protein>
<proteinExistence type="predicted"/>
<name>A0ABS9QID5_9HYPH</name>
<organism evidence="1 2">
    <name type="scientific">Mesorhizobium retamae</name>
    <dbReference type="NCBI Taxonomy" id="2912854"/>
    <lineage>
        <taxon>Bacteria</taxon>
        <taxon>Pseudomonadati</taxon>
        <taxon>Pseudomonadota</taxon>
        <taxon>Alphaproteobacteria</taxon>
        <taxon>Hyphomicrobiales</taxon>
        <taxon>Phyllobacteriaceae</taxon>
        <taxon>Mesorhizobium</taxon>
    </lineage>
</organism>
<evidence type="ECO:0000313" key="1">
    <source>
        <dbReference type="EMBL" id="MCG7507219.1"/>
    </source>
</evidence>
<reference evidence="1 2" key="1">
    <citation type="submission" date="2022-02" db="EMBL/GenBank/DDBJ databases">
        <title>Draft genome sequence of Mezorhizobium retamae strain IRAMC:0171 isolated from Retama raetam nodules.</title>
        <authorList>
            <person name="Bengaied R."/>
            <person name="Sbissi I."/>
            <person name="Huber K."/>
            <person name="Ghodbane F."/>
            <person name="Nouioui I."/>
            <person name="Tarhouni M."/>
            <person name="Gtari M."/>
        </authorList>
    </citation>
    <scope>NUCLEOTIDE SEQUENCE [LARGE SCALE GENOMIC DNA]</scope>
    <source>
        <strain evidence="1 2">IRAMC:0171</strain>
    </source>
</reference>
<dbReference type="Proteomes" id="UP001201701">
    <property type="component" value="Unassembled WGS sequence"/>
</dbReference>
<dbReference type="RefSeq" id="WP_239368151.1">
    <property type="nucleotide sequence ID" value="NZ_JAKREW010000021.1"/>
</dbReference>
<keyword evidence="2" id="KW-1185">Reference proteome</keyword>
<evidence type="ECO:0000313" key="2">
    <source>
        <dbReference type="Proteomes" id="UP001201701"/>
    </source>
</evidence>
<comment type="caution">
    <text evidence="1">The sequence shown here is derived from an EMBL/GenBank/DDBJ whole genome shotgun (WGS) entry which is preliminary data.</text>
</comment>
<dbReference type="EMBL" id="JAKREW010000021">
    <property type="protein sequence ID" value="MCG7507219.1"/>
    <property type="molecule type" value="Genomic_DNA"/>
</dbReference>
<gene>
    <name evidence="1" type="ORF">L4923_19495</name>
</gene>
<accession>A0ABS9QID5</accession>